<dbReference type="Pfam" id="PF07714">
    <property type="entry name" value="PK_Tyr_Ser-Thr"/>
    <property type="match status" value="1"/>
</dbReference>
<dbReference type="InterPro" id="IPR000719">
    <property type="entry name" value="Prot_kinase_dom"/>
</dbReference>
<feature type="non-terminal residue" evidence="2">
    <location>
        <position position="1"/>
    </location>
</feature>
<dbReference type="STRING" id="1051891.A0A0C3QTB4"/>
<dbReference type="PROSITE" id="PS00108">
    <property type="entry name" value="PROTEIN_KINASE_ST"/>
    <property type="match status" value="1"/>
</dbReference>
<evidence type="ECO:0000313" key="2">
    <source>
        <dbReference type="EMBL" id="KIO32381.1"/>
    </source>
</evidence>
<gene>
    <name evidence="2" type="ORF">M407DRAFT_66796</name>
</gene>
<dbReference type="InterPro" id="IPR051681">
    <property type="entry name" value="Ser/Thr_Kinases-Pseudokinases"/>
</dbReference>
<proteinExistence type="predicted"/>
<dbReference type="EMBL" id="KN822955">
    <property type="protein sequence ID" value="KIO32381.1"/>
    <property type="molecule type" value="Genomic_DNA"/>
</dbReference>
<sequence length="231" mass="26441">FANEVHVVDGLRHPHIVRLVGFVEDMKNRIAWLVFPWEANGNVREFLLNGEWEIPERVSLIRDVASGLDYLHTRKPPICHGDLKSLNILVNSTHRAIITDFGSARALKEAHSNAELTLTGPSWSFRWAAPEILNDEQPGLASDIWALGWIAWEIMTDNYPFPESKNRGLITIKVIQGQLPEIYDNCRFSQIRELCHVMTRCWRLDPNQRPSSNECCCRLSLIVSRVFISAD</sequence>
<keyword evidence="3" id="KW-1185">Reference proteome</keyword>
<dbReference type="AlphaFoldDB" id="A0A0C3QTB4"/>
<dbReference type="GO" id="GO:0004674">
    <property type="term" value="F:protein serine/threonine kinase activity"/>
    <property type="evidence" value="ECO:0007669"/>
    <property type="project" value="TreeGrafter"/>
</dbReference>
<dbReference type="InterPro" id="IPR011009">
    <property type="entry name" value="Kinase-like_dom_sf"/>
</dbReference>
<reference evidence="2 3" key="1">
    <citation type="submission" date="2014-04" db="EMBL/GenBank/DDBJ databases">
        <authorList>
            <consortium name="DOE Joint Genome Institute"/>
            <person name="Kuo A."/>
            <person name="Girlanda M."/>
            <person name="Perotto S."/>
            <person name="Kohler A."/>
            <person name="Nagy L.G."/>
            <person name="Floudas D."/>
            <person name="Copeland A."/>
            <person name="Barry K.W."/>
            <person name="Cichocki N."/>
            <person name="Veneault-Fourrey C."/>
            <person name="LaButti K."/>
            <person name="Lindquist E.A."/>
            <person name="Lipzen A."/>
            <person name="Lundell T."/>
            <person name="Morin E."/>
            <person name="Murat C."/>
            <person name="Sun H."/>
            <person name="Tunlid A."/>
            <person name="Henrissat B."/>
            <person name="Grigoriev I.V."/>
            <person name="Hibbett D.S."/>
            <person name="Martin F."/>
            <person name="Nordberg H.P."/>
            <person name="Cantor M.N."/>
            <person name="Hua S.X."/>
        </authorList>
    </citation>
    <scope>NUCLEOTIDE SEQUENCE [LARGE SCALE GENOMIC DNA]</scope>
    <source>
        <strain evidence="2 3">MUT 4182</strain>
    </source>
</reference>
<dbReference type="OrthoDB" id="346907at2759"/>
<evidence type="ECO:0000313" key="3">
    <source>
        <dbReference type="Proteomes" id="UP000054248"/>
    </source>
</evidence>
<evidence type="ECO:0000259" key="1">
    <source>
        <dbReference type="PROSITE" id="PS50011"/>
    </source>
</evidence>
<accession>A0A0C3QTB4</accession>
<dbReference type="PIRSF" id="PIRSF000654">
    <property type="entry name" value="Integrin-linked_kinase"/>
    <property type="match status" value="1"/>
</dbReference>
<reference evidence="3" key="2">
    <citation type="submission" date="2015-01" db="EMBL/GenBank/DDBJ databases">
        <title>Evolutionary Origins and Diversification of the Mycorrhizal Mutualists.</title>
        <authorList>
            <consortium name="DOE Joint Genome Institute"/>
            <consortium name="Mycorrhizal Genomics Consortium"/>
            <person name="Kohler A."/>
            <person name="Kuo A."/>
            <person name="Nagy L.G."/>
            <person name="Floudas D."/>
            <person name="Copeland A."/>
            <person name="Barry K.W."/>
            <person name="Cichocki N."/>
            <person name="Veneault-Fourrey C."/>
            <person name="LaButti K."/>
            <person name="Lindquist E.A."/>
            <person name="Lipzen A."/>
            <person name="Lundell T."/>
            <person name="Morin E."/>
            <person name="Murat C."/>
            <person name="Riley R."/>
            <person name="Ohm R."/>
            <person name="Sun H."/>
            <person name="Tunlid A."/>
            <person name="Henrissat B."/>
            <person name="Grigoriev I.V."/>
            <person name="Hibbett D.S."/>
            <person name="Martin F."/>
        </authorList>
    </citation>
    <scope>NUCLEOTIDE SEQUENCE [LARGE SCALE GENOMIC DNA]</scope>
    <source>
        <strain evidence="3">MUT 4182</strain>
    </source>
</reference>
<dbReference type="Gene3D" id="1.10.510.10">
    <property type="entry name" value="Transferase(Phosphotransferase) domain 1"/>
    <property type="match status" value="1"/>
</dbReference>
<dbReference type="GO" id="GO:0005524">
    <property type="term" value="F:ATP binding"/>
    <property type="evidence" value="ECO:0007669"/>
    <property type="project" value="InterPro"/>
</dbReference>
<protein>
    <recommendedName>
        <fullName evidence="1">Protein kinase domain-containing protein</fullName>
    </recommendedName>
</protein>
<dbReference type="SMART" id="SM00220">
    <property type="entry name" value="S_TKc"/>
    <property type="match status" value="1"/>
</dbReference>
<name>A0A0C3QTB4_9AGAM</name>
<dbReference type="SUPFAM" id="SSF56112">
    <property type="entry name" value="Protein kinase-like (PK-like)"/>
    <property type="match status" value="1"/>
</dbReference>
<dbReference type="InterPro" id="IPR008271">
    <property type="entry name" value="Ser/Thr_kinase_AS"/>
</dbReference>
<dbReference type="PANTHER" id="PTHR44329">
    <property type="entry name" value="SERINE/THREONINE-PROTEIN KINASE TNNI3K-RELATED"/>
    <property type="match status" value="1"/>
</dbReference>
<feature type="domain" description="Protein kinase" evidence="1">
    <location>
        <begin position="1"/>
        <end position="228"/>
    </location>
</feature>
<dbReference type="HOGENOM" id="CLU_000288_7_18_1"/>
<dbReference type="PROSITE" id="PS50011">
    <property type="entry name" value="PROTEIN_KINASE_DOM"/>
    <property type="match status" value="1"/>
</dbReference>
<dbReference type="Proteomes" id="UP000054248">
    <property type="component" value="Unassembled WGS sequence"/>
</dbReference>
<dbReference type="InterPro" id="IPR001245">
    <property type="entry name" value="Ser-Thr/Tyr_kinase_cat_dom"/>
</dbReference>
<organism evidence="2 3">
    <name type="scientific">Tulasnella calospora MUT 4182</name>
    <dbReference type="NCBI Taxonomy" id="1051891"/>
    <lineage>
        <taxon>Eukaryota</taxon>
        <taxon>Fungi</taxon>
        <taxon>Dikarya</taxon>
        <taxon>Basidiomycota</taxon>
        <taxon>Agaricomycotina</taxon>
        <taxon>Agaricomycetes</taxon>
        <taxon>Cantharellales</taxon>
        <taxon>Tulasnellaceae</taxon>
        <taxon>Tulasnella</taxon>
    </lineage>
</organism>